<accession>A0ABU6YLA9</accession>
<keyword evidence="4" id="KW-1185">Reference proteome</keyword>
<sequence length="335" mass="38055">MAGAGAMKKVDKIRQIVRLKQLMMRWRAISHRHHRYNDDSIDSKPCGLSPRRAPSGFVFVYVGPERKRFVIPARFLNLPVFAGLLQETEEVFGLRCSGGLVLPCEVAFFSNIVKHLEKDEHKYGKLSLEDFVNMFSELASDSCCKESIVAFTPLLQKARESEGGRTQKTEVVVSAKIWFPLLPSTDSFCSADQPCLSITHTLSDVPGARVTYARTSTIAFLSRALSTRYDFLCYVALYQRLLPRSAKRITFLETRTILVSTEQLGKSRGPKHKVLRIGYRPISQWAPMVSDEDWLEVALPKRHPDYLSRTEHPDNQNPKLKLDPPNTKELSSENR</sequence>
<dbReference type="EMBL" id="JASCZI010242474">
    <property type="protein sequence ID" value="MED6211182.1"/>
    <property type="molecule type" value="Genomic_DNA"/>
</dbReference>
<dbReference type="InterPro" id="IPR003676">
    <property type="entry name" value="SAUR_fam"/>
</dbReference>
<evidence type="ECO:0000256" key="2">
    <source>
        <dbReference type="SAM" id="MobiDB-lite"/>
    </source>
</evidence>
<comment type="caution">
    <text evidence="3">The sequence shown here is derived from an EMBL/GenBank/DDBJ whole genome shotgun (WGS) entry which is preliminary data.</text>
</comment>
<dbReference type="PANTHER" id="PTHR31374:SF203">
    <property type="entry name" value="AUXIN-RESPONSIVE PROTEIN SAUR71-LIKE"/>
    <property type="match status" value="1"/>
</dbReference>
<protein>
    <submittedName>
        <fullName evidence="3">Uncharacterized protein</fullName>
    </submittedName>
</protein>
<dbReference type="Pfam" id="PF02519">
    <property type="entry name" value="Auxin_inducible"/>
    <property type="match status" value="1"/>
</dbReference>
<proteinExistence type="inferred from homology"/>
<feature type="compositionally biased region" description="Basic and acidic residues" evidence="2">
    <location>
        <begin position="305"/>
        <end position="314"/>
    </location>
</feature>
<comment type="similarity">
    <text evidence="1">Belongs to the ARG7 family.</text>
</comment>
<organism evidence="3 4">
    <name type="scientific">Stylosanthes scabra</name>
    <dbReference type="NCBI Taxonomy" id="79078"/>
    <lineage>
        <taxon>Eukaryota</taxon>
        <taxon>Viridiplantae</taxon>
        <taxon>Streptophyta</taxon>
        <taxon>Embryophyta</taxon>
        <taxon>Tracheophyta</taxon>
        <taxon>Spermatophyta</taxon>
        <taxon>Magnoliopsida</taxon>
        <taxon>eudicotyledons</taxon>
        <taxon>Gunneridae</taxon>
        <taxon>Pentapetalae</taxon>
        <taxon>rosids</taxon>
        <taxon>fabids</taxon>
        <taxon>Fabales</taxon>
        <taxon>Fabaceae</taxon>
        <taxon>Papilionoideae</taxon>
        <taxon>50 kb inversion clade</taxon>
        <taxon>dalbergioids sensu lato</taxon>
        <taxon>Dalbergieae</taxon>
        <taxon>Pterocarpus clade</taxon>
        <taxon>Stylosanthes</taxon>
    </lineage>
</organism>
<dbReference type="Proteomes" id="UP001341840">
    <property type="component" value="Unassembled WGS sequence"/>
</dbReference>
<evidence type="ECO:0000256" key="1">
    <source>
        <dbReference type="ARBA" id="ARBA00006974"/>
    </source>
</evidence>
<name>A0ABU6YLA9_9FABA</name>
<evidence type="ECO:0000313" key="3">
    <source>
        <dbReference type="EMBL" id="MED6211182.1"/>
    </source>
</evidence>
<dbReference type="PANTHER" id="PTHR31374">
    <property type="entry name" value="AUXIN-INDUCED PROTEIN-LIKE-RELATED"/>
    <property type="match status" value="1"/>
</dbReference>
<gene>
    <name evidence="3" type="ORF">PIB30_071223</name>
</gene>
<reference evidence="3 4" key="1">
    <citation type="journal article" date="2023" name="Plants (Basel)">
        <title>Bridging the Gap: Combining Genomics and Transcriptomics Approaches to Understand Stylosanthes scabra, an Orphan Legume from the Brazilian Caatinga.</title>
        <authorList>
            <person name="Ferreira-Neto J.R.C."/>
            <person name="da Silva M.D."/>
            <person name="Binneck E."/>
            <person name="de Melo N.F."/>
            <person name="da Silva R.H."/>
            <person name="de Melo A.L.T.M."/>
            <person name="Pandolfi V."/>
            <person name="Bustamante F.O."/>
            <person name="Brasileiro-Vidal A.C."/>
            <person name="Benko-Iseppon A.M."/>
        </authorList>
    </citation>
    <scope>NUCLEOTIDE SEQUENCE [LARGE SCALE GENOMIC DNA]</scope>
    <source>
        <tissue evidence="3">Leaves</tissue>
    </source>
</reference>
<evidence type="ECO:0000313" key="4">
    <source>
        <dbReference type="Proteomes" id="UP001341840"/>
    </source>
</evidence>
<feature type="region of interest" description="Disordered" evidence="2">
    <location>
        <begin position="305"/>
        <end position="335"/>
    </location>
</feature>